<feature type="region of interest" description="Disordered" evidence="4">
    <location>
        <begin position="541"/>
        <end position="594"/>
    </location>
</feature>
<dbReference type="SUPFAM" id="SSF47769">
    <property type="entry name" value="SAM/Pointed domain"/>
    <property type="match status" value="1"/>
</dbReference>
<feature type="compositionally biased region" description="Low complexity" evidence="4">
    <location>
        <begin position="542"/>
        <end position="594"/>
    </location>
</feature>
<feature type="repeat" description="ANK" evidence="3">
    <location>
        <begin position="305"/>
        <end position="337"/>
    </location>
</feature>
<dbReference type="Pfam" id="PF00023">
    <property type="entry name" value="Ank"/>
    <property type="match status" value="1"/>
</dbReference>
<dbReference type="SMART" id="SM00454">
    <property type="entry name" value="SAM"/>
    <property type="match status" value="1"/>
</dbReference>
<dbReference type="Gene3D" id="1.25.40.20">
    <property type="entry name" value="Ankyrin repeat-containing domain"/>
    <property type="match status" value="3"/>
</dbReference>
<accession>A0A5B7DUB1</accession>
<dbReference type="EMBL" id="VSRR010001411">
    <property type="protein sequence ID" value="MPC25060.1"/>
    <property type="molecule type" value="Genomic_DNA"/>
</dbReference>
<dbReference type="InterPro" id="IPR013761">
    <property type="entry name" value="SAM/pointed_sf"/>
</dbReference>
<dbReference type="InterPro" id="IPR001660">
    <property type="entry name" value="SAM"/>
</dbReference>
<organism evidence="6 7">
    <name type="scientific">Portunus trituberculatus</name>
    <name type="common">Swimming crab</name>
    <name type="synonym">Neptunus trituberculatus</name>
    <dbReference type="NCBI Taxonomy" id="210409"/>
    <lineage>
        <taxon>Eukaryota</taxon>
        <taxon>Metazoa</taxon>
        <taxon>Ecdysozoa</taxon>
        <taxon>Arthropoda</taxon>
        <taxon>Crustacea</taxon>
        <taxon>Multicrustacea</taxon>
        <taxon>Malacostraca</taxon>
        <taxon>Eumalacostraca</taxon>
        <taxon>Eucarida</taxon>
        <taxon>Decapoda</taxon>
        <taxon>Pleocyemata</taxon>
        <taxon>Brachyura</taxon>
        <taxon>Eubrachyura</taxon>
        <taxon>Portunoidea</taxon>
        <taxon>Portunidae</taxon>
        <taxon>Portuninae</taxon>
        <taxon>Portunus</taxon>
    </lineage>
</organism>
<evidence type="ECO:0000313" key="6">
    <source>
        <dbReference type="EMBL" id="MPC25060.1"/>
    </source>
</evidence>
<feature type="repeat" description="ANK" evidence="3">
    <location>
        <begin position="139"/>
        <end position="171"/>
    </location>
</feature>
<feature type="repeat" description="ANK" evidence="3">
    <location>
        <begin position="70"/>
        <end position="102"/>
    </location>
</feature>
<dbReference type="SMART" id="SM00248">
    <property type="entry name" value="ANK"/>
    <property type="match status" value="10"/>
</dbReference>
<comment type="caution">
    <text evidence="6">The sequence shown here is derived from an EMBL/GenBank/DDBJ whole genome shotgun (WGS) entry which is preliminary data.</text>
</comment>
<reference evidence="6 7" key="1">
    <citation type="submission" date="2019-05" db="EMBL/GenBank/DDBJ databases">
        <title>Another draft genome of Portunus trituberculatus and its Hox gene families provides insights of decapod evolution.</title>
        <authorList>
            <person name="Jeong J.-H."/>
            <person name="Song I."/>
            <person name="Kim S."/>
            <person name="Choi T."/>
            <person name="Kim D."/>
            <person name="Ryu S."/>
            <person name="Kim W."/>
        </authorList>
    </citation>
    <scope>NUCLEOTIDE SEQUENCE [LARGE SCALE GENOMIC DNA]</scope>
    <source>
        <tissue evidence="6">Muscle</tissue>
    </source>
</reference>
<evidence type="ECO:0000256" key="3">
    <source>
        <dbReference type="PROSITE-ProRule" id="PRU00023"/>
    </source>
</evidence>
<evidence type="ECO:0000256" key="1">
    <source>
        <dbReference type="ARBA" id="ARBA00022737"/>
    </source>
</evidence>
<feature type="repeat" description="ANK" evidence="3">
    <location>
        <begin position="103"/>
        <end position="135"/>
    </location>
</feature>
<keyword evidence="2 3" id="KW-0040">ANK repeat</keyword>
<dbReference type="PROSITE" id="PS50088">
    <property type="entry name" value="ANK_REPEAT"/>
    <property type="match status" value="8"/>
</dbReference>
<dbReference type="Gene3D" id="1.10.150.50">
    <property type="entry name" value="Transcription Factor, Ets-1"/>
    <property type="match status" value="1"/>
</dbReference>
<evidence type="ECO:0000259" key="5">
    <source>
        <dbReference type="PROSITE" id="PS50105"/>
    </source>
</evidence>
<dbReference type="InterPro" id="IPR036770">
    <property type="entry name" value="Ankyrin_rpt-contain_sf"/>
</dbReference>
<dbReference type="SUPFAM" id="SSF48403">
    <property type="entry name" value="Ankyrin repeat"/>
    <property type="match status" value="1"/>
</dbReference>
<sequence>MDADPVQAFHRAAEQGDLTSVQTFLNAGLDVDCPDHDNNTALHIAAANDHEVLVSFLLEHQADCEATNSLGWTPLMQAARHGHMDVVVLLVQAGAAVDRRNRLGMTALMLASVSGHMGTIRELIDANADFDPEPSIATCQLTPLMIAAQHGNDALVRLYLDKGVSANKATPSTSITPLMFSAAGGSLSTAQILLDRGADPNTLSACDITALDVAIICNRTDISNCLQERTSHHKKKGALCDIMDASRRGDLKAVQEILLADRTQCQVPTADGATPLMVAAMMGHKQVAQVLVQYGAHLDAQDHKNGWTALMQAIYHRQTNMAKFLVQCGADIGKVTHRGYTAYDFATEMLDTEMMRIFVEAQMNSLGLGSPASIGQPTKHLSDGSSKLGLKHWWNRVSNKFNRVKPQRLPPSPEPDSLGDLSLVPPLTPIQYDPVLPQEVRLPPIMDFGANSIHVLDTLKSMVPPHISSTDEKPNLAPKAMRPGRKILPKGDMEYPRHATNSRLLKWSMGREARSLGSLLKVKGDRTAHIREHLHKKSDNEVLVSSLDSGGSGGSSLKTVTSSKSSKSSKSSRSTLVPPEPGAEQEPSPAASAPLTLSLGSGQLAEVLQKLSLDQYLEVFLEQEVDLDAFLELSDTDLRDLGINSPSARHDILAASACLRAQLPPS</sequence>
<feature type="repeat" description="ANK" evidence="3">
    <location>
        <begin position="4"/>
        <end position="36"/>
    </location>
</feature>
<dbReference type="PANTHER" id="PTHR23206">
    <property type="entry name" value="MASK PROTEIN"/>
    <property type="match status" value="1"/>
</dbReference>
<dbReference type="Pfam" id="PF00536">
    <property type="entry name" value="SAM_1"/>
    <property type="match status" value="1"/>
</dbReference>
<evidence type="ECO:0000256" key="2">
    <source>
        <dbReference type="ARBA" id="ARBA00023043"/>
    </source>
</evidence>
<dbReference type="Proteomes" id="UP000324222">
    <property type="component" value="Unassembled WGS sequence"/>
</dbReference>
<dbReference type="Pfam" id="PF12796">
    <property type="entry name" value="Ank_2"/>
    <property type="match status" value="3"/>
</dbReference>
<name>A0A5B7DUB1_PORTR</name>
<evidence type="ECO:0000313" key="7">
    <source>
        <dbReference type="Proteomes" id="UP000324222"/>
    </source>
</evidence>
<dbReference type="OrthoDB" id="6364408at2759"/>
<dbReference type="AlphaFoldDB" id="A0A5B7DUB1"/>
<proteinExistence type="predicted"/>
<gene>
    <name evidence="6" type="primary">ANKS6</name>
    <name evidence="6" type="ORF">E2C01_018159</name>
</gene>
<keyword evidence="7" id="KW-1185">Reference proteome</keyword>
<feature type="repeat" description="ANK" evidence="3">
    <location>
        <begin position="271"/>
        <end position="303"/>
    </location>
</feature>
<protein>
    <submittedName>
        <fullName evidence="6">Ankyrin repeat and SAM domain-containing protein 6</fullName>
    </submittedName>
</protein>
<keyword evidence="1" id="KW-0677">Repeat</keyword>
<dbReference type="PANTHER" id="PTHR23206:SF5">
    <property type="entry name" value="ANKYRIN REPEAT AND KH DOMAIN-CONTAINING PROTEIN 1"/>
    <property type="match status" value="1"/>
</dbReference>
<evidence type="ECO:0000256" key="4">
    <source>
        <dbReference type="SAM" id="MobiDB-lite"/>
    </source>
</evidence>
<feature type="region of interest" description="Disordered" evidence="4">
    <location>
        <begin position="467"/>
        <end position="495"/>
    </location>
</feature>
<dbReference type="GO" id="GO:0005737">
    <property type="term" value="C:cytoplasm"/>
    <property type="evidence" value="ECO:0007669"/>
    <property type="project" value="TreeGrafter"/>
</dbReference>
<dbReference type="InterPro" id="IPR002110">
    <property type="entry name" value="Ankyrin_rpt"/>
</dbReference>
<dbReference type="PROSITE" id="PS50105">
    <property type="entry name" value="SAM_DOMAIN"/>
    <property type="match status" value="1"/>
</dbReference>
<dbReference type="PRINTS" id="PR01415">
    <property type="entry name" value="ANKYRIN"/>
</dbReference>
<dbReference type="InterPro" id="IPR051631">
    <property type="entry name" value="Ankyrin-KH/SAM_domain"/>
</dbReference>
<dbReference type="PROSITE" id="PS50297">
    <property type="entry name" value="ANK_REP_REGION"/>
    <property type="match status" value="6"/>
</dbReference>
<feature type="repeat" description="ANK" evidence="3">
    <location>
        <begin position="173"/>
        <end position="205"/>
    </location>
</feature>
<feature type="domain" description="SAM" evidence="5">
    <location>
        <begin position="599"/>
        <end position="662"/>
    </location>
</feature>
<dbReference type="GO" id="GO:0045087">
    <property type="term" value="P:innate immune response"/>
    <property type="evidence" value="ECO:0007669"/>
    <property type="project" value="TreeGrafter"/>
</dbReference>
<feature type="repeat" description="ANK" evidence="3">
    <location>
        <begin position="37"/>
        <end position="69"/>
    </location>
</feature>